<accession>A0A5P8JRL9</accession>
<feature type="transmembrane region" description="Helical" evidence="1">
    <location>
        <begin position="86"/>
        <end position="108"/>
    </location>
</feature>
<evidence type="ECO:0000313" key="2">
    <source>
        <dbReference type="EMBL" id="QFQ91420.1"/>
    </source>
</evidence>
<keyword evidence="1" id="KW-0812">Transmembrane</keyword>
<reference evidence="2 3" key="1">
    <citation type="submission" date="2019-10" db="EMBL/GenBank/DDBJ databases">
        <title>Genome sequencing of Lactobacillus manihotivorans.</title>
        <authorList>
            <person name="Kim K."/>
        </authorList>
    </citation>
    <scope>NUCLEOTIDE SEQUENCE [LARGE SCALE GENOMIC DNA]</scope>
    <source>
        <strain evidence="2 3">LM010</strain>
    </source>
</reference>
<feature type="transmembrane region" description="Helical" evidence="1">
    <location>
        <begin position="51"/>
        <end position="74"/>
    </location>
</feature>
<dbReference type="AlphaFoldDB" id="A0A5P8JRL9"/>
<evidence type="ECO:0000256" key="1">
    <source>
        <dbReference type="SAM" id="Phobius"/>
    </source>
</evidence>
<dbReference type="Proteomes" id="UP000388452">
    <property type="component" value="Chromosome"/>
</dbReference>
<proteinExistence type="predicted"/>
<keyword evidence="1" id="KW-1133">Transmembrane helix</keyword>
<evidence type="ECO:0000313" key="3">
    <source>
        <dbReference type="Proteomes" id="UP000388452"/>
    </source>
</evidence>
<dbReference type="EMBL" id="CP045068">
    <property type="protein sequence ID" value="QFQ91420.1"/>
    <property type="molecule type" value="Genomic_DNA"/>
</dbReference>
<protein>
    <submittedName>
        <fullName evidence="2">Uncharacterized protein</fullName>
    </submittedName>
</protein>
<keyword evidence="1" id="KW-0472">Membrane</keyword>
<sequence length="145" mass="16176">MNRMYFAIVLILELIILFLFQDHLGHALPVELNVFTGSIVMSANYSDGILLPAMLLLMGIHVAAFGLQALAQVFQQRAATFSELDAKLLHVFSVYLEGFSIILMFYLFKFALKGILLMMLSYACLAVVLLELGLAFKAMHSGQRN</sequence>
<organism evidence="2 3">
    <name type="scientific">Lacticaseibacillus manihotivorans</name>
    <dbReference type="NCBI Taxonomy" id="88233"/>
    <lineage>
        <taxon>Bacteria</taxon>
        <taxon>Bacillati</taxon>
        <taxon>Bacillota</taxon>
        <taxon>Bacilli</taxon>
        <taxon>Lactobacillales</taxon>
        <taxon>Lactobacillaceae</taxon>
        <taxon>Lacticaseibacillus</taxon>
    </lineage>
</organism>
<name>A0A5P8JRL9_9LACO</name>
<gene>
    <name evidence="2" type="ORF">LM010_08285</name>
</gene>
<feature type="transmembrane region" description="Helical" evidence="1">
    <location>
        <begin position="114"/>
        <end position="136"/>
    </location>
</feature>
<dbReference type="RefSeq" id="WP_054718605.1">
    <property type="nucleotide sequence ID" value="NZ_CP045068.1"/>
</dbReference>